<accession>A0A1B8H2S4</accession>
<dbReference type="InterPro" id="IPR011204">
    <property type="entry name" value="Virulence_RhuM-like"/>
</dbReference>
<organism evidence="1 2">
    <name type="scientific">Morganella psychrotolerans</name>
    <dbReference type="NCBI Taxonomy" id="368603"/>
    <lineage>
        <taxon>Bacteria</taxon>
        <taxon>Pseudomonadati</taxon>
        <taxon>Pseudomonadota</taxon>
        <taxon>Gammaproteobacteria</taxon>
        <taxon>Enterobacterales</taxon>
        <taxon>Morganellaceae</taxon>
        <taxon>Morganella</taxon>
    </lineage>
</organism>
<dbReference type="PIRSF" id="PIRSF015268">
    <property type="entry name" value="Virulence_RhuM"/>
    <property type="match status" value="1"/>
</dbReference>
<proteinExistence type="predicted"/>
<dbReference type="Pfam" id="PF13310">
    <property type="entry name" value="Virulence_RhuM"/>
    <property type="match status" value="1"/>
</dbReference>
<sequence>MSDNLPEAPQGEFVLFRSEDGQTRVECRFESDTLWLSQASIAELYGKDVRTINEHLVNIFSEAELAQNATIRKFRIVRLEGNRQVSREIDHYSLPAILAVGYRVRSVRGTQFRQWATQTLEQYLIKGFVMDDERLKNPPIGQSVVPDYFDEMLERIRDIRASERRVYLRVKEIFTMAADYEPSNKETTHFFQTIQNKLHFACTGMTAAELIANRADASQPDMGLTSYKSDEIRKTDVTTAKNYLRENELKELNRIVNMWLDFAEDQALRRKQVFLQDWDIKLDQFLSFNDREVLQGAGGISKKSADEKAKEIFDVFAQKYRQLKEAEGARANIAALKDLLKTSKQKK</sequence>
<reference evidence="1 2" key="1">
    <citation type="submission" date="2016-06" db="EMBL/GenBank/DDBJ databases">
        <authorList>
            <person name="Kjaerup R.B."/>
            <person name="Dalgaard T.S."/>
            <person name="Juul-Madsen H.R."/>
        </authorList>
    </citation>
    <scope>NUCLEOTIDE SEQUENCE [LARGE SCALE GENOMIC DNA]</scope>
    <source>
        <strain evidence="1 2">GCSL-Mp3</strain>
    </source>
</reference>
<dbReference type="PANTHER" id="PTHR35810:SF1">
    <property type="entry name" value="CYTOPLASMIC PROTEIN"/>
    <property type="match status" value="1"/>
</dbReference>
<name>A0A1B8H2S4_9GAMM</name>
<evidence type="ECO:0000313" key="2">
    <source>
        <dbReference type="Proteomes" id="UP000092247"/>
    </source>
</evidence>
<gene>
    <name evidence="1" type="ORF">AYY17_10370</name>
</gene>
<dbReference type="RefSeq" id="WP_067425726.1">
    <property type="nucleotide sequence ID" value="NZ_LZEX01000043.1"/>
</dbReference>
<comment type="caution">
    <text evidence="1">The sequence shown here is derived from an EMBL/GenBank/DDBJ whole genome shotgun (WGS) entry which is preliminary data.</text>
</comment>
<dbReference type="AlphaFoldDB" id="A0A1B8H2S4"/>
<protein>
    <submittedName>
        <fullName evidence="1">Hydroxyacid dehydrogenase</fullName>
    </submittedName>
</protein>
<dbReference type="Proteomes" id="UP000092247">
    <property type="component" value="Unassembled WGS sequence"/>
</dbReference>
<dbReference type="PANTHER" id="PTHR35810">
    <property type="entry name" value="CYTOPLASMIC PROTEIN-RELATED"/>
    <property type="match status" value="1"/>
</dbReference>
<dbReference type="EMBL" id="LZEX01000043">
    <property type="protein sequence ID" value="OBU03382.1"/>
    <property type="molecule type" value="Genomic_DNA"/>
</dbReference>
<evidence type="ECO:0000313" key="1">
    <source>
        <dbReference type="EMBL" id="OBU03382.1"/>
    </source>
</evidence>